<proteinExistence type="predicted"/>
<dbReference type="PANTHER" id="PTHR36507">
    <property type="entry name" value="BLL1555 PROTEIN"/>
    <property type="match status" value="1"/>
</dbReference>
<gene>
    <name evidence="3" type="ORF">PPG34_14590</name>
</gene>
<evidence type="ECO:0000313" key="4">
    <source>
        <dbReference type="Proteomes" id="UP001250932"/>
    </source>
</evidence>
<dbReference type="Gene3D" id="2.60.40.420">
    <property type="entry name" value="Cupredoxins - blue copper proteins"/>
    <property type="match status" value="1"/>
</dbReference>
<reference evidence="3 4" key="1">
    <citation type="journal article" date="2023" name="ISME J.">
        <title>Cultivation and genomic characterization of novel and ubiquitous marine nitrite-oxidizing bacteria from the Nitrospirales.</title>
        <authorList>
            <person name="Mueller A.J."/>
            <person name="Daebeler A."/>
            <person name="Herbold C.W."/>
            <person name="Kirkegaard R.H."/>
            <person name="Daims H."/>
        </authorList>
    </citation>
    <scope>NUCLEOTIDE SEQUENCE [LARGE SCALE GENOMIC DNA]</scope>
    <source>
        <strain evidence="3 4">EB</strain>
    </source>
</reference>
<keyword evidence="4" id="KW-1185">Reference proteome</keyword>
<dbReference type="SUPFAM" id="SSF49503">
    <property type="entry name" value="Cupredoxins"/>
    <property type="match status" value="1"/>
</dbReference>
<dbReference type="InterPro" id="IPR008972">
    <property type="entry name" value="Cupredoxin"/>
</dbReference>
<dbReference type="RefSeq" id="WP_313834148.1">
    <property type="nucleotide sequence ID" value="NZ_JAQOUE010000001.1"/>
</dbReference>
<evidence type="ECO:0000256" key="1">
    <source>
        <dbReference type="SAM" id="SignalP"/>
    </source>
</evidence>
<accession>A0ABU3KB13</accession>
<protein>
    <submittedName>
        <fullName evidence="3">Cupredoxin domain-containing protein</fullName>
    </submittedName>
</protein>
<sequence>MSHLIKWGLSFSLFIFFGMANVAEAGNMNNSPVLINMENWAPYYRPYEAAVPSQVPIHWRNPTASPHTVRHDDCANAGPCLFDSGAVPPNESFTITGLKPGRYPYHCELHPIMRGELIVTDSGIEGPVEFAIISLNVKH</sequence>
<dbReference type="EMBL" id="JAQOUE010000001">
    <property type="protein sequence ID" value="MDT7043582.1"/>
    <property type="molecule type" value="Genomic_DNA"/>
</dbReference>
<feature type="signal peptide" evidence="1">
    <location>
        <begin position="1"/>
        <end position="25"/>
    </location>
</feature>
<comment type="caution">
    <text evidence="3">The sequence shown here is derived from an EMBL/GenBank/DDBJ whole genome shotgun (WGS) entry which is preliminary data.</text>
</comment>
<dbReference type="PANTHER" id="PTHR36507:SF1">
    <property type="entry name" value="BLL1555 PROTEIN"/>
    <property type="match status" value="1"/>
</dbReference>
<organism evidence="3 4">
    <name type="scientific">Candidatus Nitronereus thalassa</name>
    <dbReference type="NCBI Taxonomy" id="3020898"/>
    <lineage>
        <taxon>Bacteria</taxon>
        <taxon>Pseudomonadati</taxon>
        <taxon>Nitrospirota</taxon>
        <taxon>Nitrospiria</taxon>
        <taxon>Nitrospirales</taxon>
        <taxon>Nitrospiraceae</taxon>
        <taxon>Candidatus Nitronereus</taxon>
    </lineage>
</organism>
<evidence type="ECO:0000259" key="2">
    <source>
        <dbReference type="Pfam" id="PF13473"/>
    </source>
</evidence>
<dbReference type="InterPro" id="IPR028096">
    <property type="entry name" value="EfeO_Cupredoxin"/>
</dbReference>
<evidence type="ECO:0000313" key="3">
    <source>
        <dbReference type="EMBL" id="MDT7043582.1"/>
    </source>
</evidence>
<feature type="domain" description="EfeO-type cupredoxin-like" evidence="2">
    <location>
        <begin position="13"/>
        <end position="119"/>
    </location>
</feature>
<name>A0ABU3KB13_9BACT</name>
<dbReference type="Proteomes" id="UP001250932">
    <property type="component" value="Unassembled WGS sequence"/>
</dbReference>
<keyword evidence="1" id="KW-0732">Signal</keyword>
<feature type="chain" id="PRO_5045213534" evidence="1">
    <location>
        <begin position="26"/>
        <end position="139"/>
    </location>
</feature>
<dbReference type="InterPro" id="IPR052721">
    <property type="entry name" value="ET_Amicyanin"/>
</dbReference>
<dbReference type="Pfam" id="PF13473">
    <property type="entry name" value="Cupredoxin_1"/>
    <property type="match status" value="1"/>
</dbReference>